<comment type="similarity">
    <text evidence="2">Belongs to the glycosyl hydrolase 43 family.</text>
</comment>
<feature type="active site" description="Proton acceptor" evidence="5">
    <location>
        <position position="45"/>
    </location>
</feature>
<reference evidence="7 8" key="1">
    <citation type="submission" date="2020-04" db="EMBL/GenBank/DDBJ databases">
        <title>Sequencing and Assembly of C. fimi.</title>
        <authorList>
            <person name="Ramsey A.R."/>
        </authorList>
    </citation>
    <scope>NUCLEOTIDE SEQUENCE [LARGE SCALE GENOMIC DNA]</scope>
    <source>
        <strain evidence="7 8">SB</strain>
    </source>
</reference>
<dbReference type="CDD" id="cd18616">
    <property type="entry name" value="GH43_ABN-like"/>
    <property type="match status" value="1"/>
</dbReference>
<dbReference type="InterPro" id="IPR050727">
    <property type="entry name" value="GH43_arabinanases"/>
</dbReference>
<dbReference type="SUPFAM" id="SSF75005">
    <property type="entry name" value="Arabinanase/levansucrase/invertase"/>
    <property type="match status" value="1"/>
</dbReference>
<dbReference type="PANTHER" id="PTHR43301:SF3">
    <property type="entry name" value="ARABINAN ENDO-1,5-ALPHA-L-ARABINOSIDASE A-RELATED"/>
    <property type="match status" value="1"/>
</dbReference>
<evidence type="ECO:0000256" key="1">
    <source>
        <dbReference type="ARBA" id="ARBA00004834"/>
    </source>
</evidence>
<gene>
    <name evidence="7" type="ORF">HIR71_08255</name>
</gene>
<dbReference type="Pfam" id="PF04616">
    <property type="entry name" value="Glyco_hydro_43"/>
    <property type="match status" value="1"/>
</dbReference>
<comment type="caution">
    <text evidence="7">The sequence shown here is derived from an EMBL/GenBank/DDBJ whole genome shotgun (WGS) entry which is preliminary data.</text>
</comment>
<evidence type="ECO:0000313" key="8">
    <source>
        <dbReference type="Proteomes" id="UP000562124"/>
    </source>
</evidence>
<keyword evidence="4" id="KW-0326">Glycosidase</keyword>
<keyword evidence="3 7" id="KW-0378">Hydrolase</keyword>
<dbReference type="EMBL" id="JABCJJ010000010">
    <property type="protein sequence ID" value="NMR20209.1"/>
    <property type="molecule type" value="Genomic_DNA"/>
</dbReference>
<dbReference type="Gene3D" id="2.60.120.200">
    <property type="match status" value="1"/>
</dbReference>
<proteinExistence type="inferred from homology"/>
<evidence type="ECO:0000313" key="7">
    <source>
        <dbReference type="EMBL" id="NMR20209.1"/>
    </source>
</evidence>
<organism evidence="7 8">
    <name type="scientific">Cellulomonas fimi</name>
    <dbReference type="NCBI Taxonomy" id="1708"/>
    <lineage>
        <taxon>Bacteria</taxon>
        <taxon>Bacillati</taxon>
        <taxon>Actinomycetota</taxon>
        <taxon>Actinomycetes</taxon>
        <taxon>Micrococcales</taxon>
        <taxon>Cellulomonadaceae</taxon>
        <taxon>Cellulomonas</taxon>
    </lineage>
</organism>
<evidence type="ECO:0000256" key="5">
    <source>
        <dbReference type="PIRSR" id="PIRSR606710-1"/>
    </source>
</evidence>
<dbReference type="InterPro" id="IPR006710">
    <property type="entry name" value="Glyco_hydro_43"/>
</dbReference>
<evidence type="ECO:0000256" key="3">
    <source>
        <dbReference type="ARBA" id="ARBA00022801"/>
    </source>
</evidence>
<dbReference type="Proteomes" id="UP000562124">
    <property type="component" value="Unassembled WGS sequence"/>
</dbReference>
<name>A0A7Y0LYI0_CELFI</name>
<protein>
    <submittedName>
        <fullName evidence="7">Family 43 glycosylhydrolase</fullName>
    </submittedName>
</protein>
<dbReference type="GO" id="GO:0004553">
    <property type="term" value="F:hydrolase activity, hydrolyzing O-glycosyl compounds"/>
    <property type="evidence" value="ECO:0007669"/>
    <property type="project" value="InterPro"/>
</dbReference>
<dbReference type="InterPro" id="IPR013320">
    <property type="entry name" value="ConA-like_dom_sf"/>
</dbReference>
<dbReference type="AlphaFoldDB" id="A0A7Y0LYI0"/>
<dbReference type="PANTHER" id="PTHR43301">
    <property type="entry name" value="ARABINAN ENDO-1,5-ALPHA-L-ARABINOSIDASE"/>
    <property type="match status" value="1"/>
</dbReference>
<evidence type="ECO:0000256" key="4">
    <source>
        <dbReference type="ARBA" id="ARBA00023295"/>
    </source>
</evidence>
<evidence type="ECO:0000256" key="2">
    <source>
        <dbReference type="ARBA" id="ARBA00009865"/>
    </source>
</evidence>
<evidence type="ECO:0000256" key="6">
    <source>
        <dbReference type="PIRSR" id="PIRSR606710-2"/>
    </source>
</evidence>
<keyword evidence="8" id="KW-1185">Reference proteome</keyword>
<dbReference type="GO" id="GO:0005975">
    <property type="term" value="P:carbohydrate metabolic process"/>
    <property type="evidence" value="ECO:0007669"/>
    <property type="project" value="InterPro"/>
</dbReference>
<dbReference type="InterPro" id="IPR023296">
    <property type="entry name" value="Glyco_hydro_beta-prop_sf"/>
</dbReference>
<dbReference type="Gene3D" id="2.60.120.560">
    <property type="entry name" value="Exo-inulinase, domain 1"/>
    <property type="match status" value="1"/>
</dbReference>
<dbReference type="SUPFAM" id="SSF49899">
    <property type="entry name" value="Concanavalin A-like lectins/glucanases"/>
    <property type="match status" value="1"/>
</dbReference>
<feature type="site" description="Important for catalytic activity, responsible for pKa modulation of the active site Glu and correct orientation of both the proton donor and substrate" evidence="6">
    <location>
        <position position="177"/>
    </location>
</feature>
<sequence>MVGAIPASGAGTGVAAVTAVTARGPDRAPSSTNPISAEFADTYADPAVIRGKDGWWYAYGTTDPLLEGEGTRHLLPISRSADLVEWEYVGDAFTEATIPSWADTAVNAALWAPDIRYVDGEYRLYYVVTESNLSPERNDNAVGVATAPTPTGPWTDSGDPVVDPWRAGPDNYLWTFDPNHVMAEDGTEYLFYGSYYGGIWVTELDETGTEAVGEPTQVAIDNKFEGAYVVQRDDWWYLFASTANCCAGPTTGYSVQVGRSQDLTGPYVDRQGVPLLDSRAGGTPTLYQNGNTWIGTGHNAVVRDLAGQDWIVYHALDREDPFLDEPFGINERPMLMDRLDWIDGWPEVNAGAGPSEGPMPGPVTDGRFVTTFDDGLPHRFDDQGAWTTAEDPQSGTYAAASGDGEHLLVTQPSAPRDVRVEADFRLADAADAAAYGLVAASRWQAEGPKQRNSTGTAIQAFVDPAAGELVLRTVRRGETTAEVRQALPEGHTATWHSLALEVRDGVATAELTEARLFDPLADVELTLPAGTRLNGQAGAYAGDGGVHVDNLSVVEAAEPVTEAVPRPTPGTLLPEYSDEFAGPDLEGWTVLDAEEATVVDGELTWDVEAGDLGGPGRTAGLLLRDPPEGDWTVETQLQIDLGTDDIRNFQQGGLVVYANDDLWLRLSHVAIWNTRQTEFGKEMPFADGLSYGGTIIGPPGDTTWLRIVHRTDAAGENEFQAFTSNDGSTWVAGGTWTLPAGTDFRIGLISHGLRPDANPEPATSEFDYFRVYAD</sequence>
<comment type="pathway">
    <text evidence="1">Glycan metabolism; L-arabinan degradation.</text>
</comment>
<feature type="active site" description="Proton donor" evidence="5">
    <location>
        <position position="225"/>
    </location>
</feature>
<accession>A0A7Y0LYI0</accession>
<dbReference type="Gene3D" id="2.115.10.20">
    <property type="entry name" value="Glycosyl hydrolase domain, family 43"/>
    <property type="match status" value="1"/>
</dbReference>